<dbReference type="AlphaFoldDB" id="A0A9X3S385"/>
<gene>
    <name evidence="3" type="ORF">OM076_34670</name>
</gene>
<dbReference type="PANTHER" id="PTHR10625">
    <property type="entry name" value="HISTONE DEACETYLASE HDAC1-RELATED"/>
    <property type="match status" value="1"/>
</dbReference>
<proteinExistence type="inferred from homology"/>
<evidence type="ECO:0000313" key="4">
    <source>
        <dbReference type="Proteomes" id="UP001149140"/>
    </source>
</evidence>
<keyword evidence="4" id="KW-1185">Reference proteome</keyword>
<protein>
    <submittedName>
        <fullName evidence="3">Histone deacetylase</fullName>
    </submittedName>
</protein>
<comment type="caution">
    <text evidence="3">The sequence shown here is derived from an EMBL/GenBank/DDBJ whole genome shotgun (WGS) entry which is preliminary data.</text>
</comment>
<dbReference type="InterPro" id="IPR023801">
    <property type="entry name" value="His_deacetylse_dom"/>
</dbReference>
<organism evidence="3 4">
    <name type="scientific">Solirubrobacter ginsenosidimutans</name>
    <dbReference type="NCBI Taxonomy" id="490573"/>
    <lineage>
        <taxon>Bacteria</taxon>
        <taxon>Bacillati</taxon>
        <taxon>Actinomycetota</taxon>
        <taxon>Thermoleophilia</taxon>
        <taxon>Solirubrobacterales</taxon>
        <taxon>Solirubrobacteraceae</taxon>
        <taxon>Solirubrobacter</taxon>
    </lineage>
</organism>
<dbReference type="Gene3D" id="3.40.800.20">
    <property type="entry name" value="Histone deacetylase domain"/>
    <property type="match status" value="1"/>
</dbReference>
<evidence type="ECO:0000256" key="1">
    <source>
        <dbReference type="ARBA" id="ARBA00005947"/>
    </source>
</evidence>
<sequence>MEESSRRAIWLRHDDIFAHDVPDHPERPARIRALEAEMSAHEWFGVSPVIAPEASRSELELVHPPSYIDSIRALSEAGGGAIDADTFAVPGTYGAALRAAGGAVALVDALLGGEAAVGVSALRPPGHHAEAARAMGFCFFGNVAVAARRATSAFGLERVMIVDWDVHHGNGTNDIFHADDDVLFLSIHESPLYPGTGPETDVGSGAGEGFTVNLPVPGGSGDAVYRSLIEHVACGLIRSWEPQLVLVSAGFDAHRDDPLATCRVSEAGFAGMTASLRHASDGVGAPLGLVLEGGYDLGALSRSMAALMPVLVDAVTPGAQDVDVHPLARRAKERLAPRWALTS</sequence>
<dbReference type="InterPro" id="IPR023696">
    <property type="entry name" value="Ureohydrolase_dom_sf"/>
</dbReference>
<dbReference type="PANTHER" id="PTHR10625:SF10">
    <property type="entry name" value="HISTONE DEACETYLASE HDAC1"/>
    <property type="match status" value="1"/>
</dbReference>
<dbReference type="InterPro" id="IPR000286">
    <property type="entry name" value="HDACs"/>
</dbReference>
<dbReference type="RefSeq" id="WP_270044724.1">
    <property type="nucleotide sequence ID" value="NZ_JAPDOD010000047.1"/>
</dbReference>
<dbReference type="SUPFAM" id="SSF52768">
    <property type="entry name" value="Arginase/deacetylase"/>
    <property type="match status" value="1"/>
</dbReference>
<dbReference type="Proteomes" id="UP001149140">
    <property type="component" value="Unassembled WGS sequence"/>
</dbReference>
<dbReference type="EMBL" id="JAPDOD010000047">
    <property type="protein sequence ID" value="MDA0165465.1"/>
    <property type="molecule type" value="Genomic_DNA"/>
</dbReference>
<accession>A0A9X3S385</accession>
<feature type="domain" description="Histone deacetylase" evidence="2">
    <location>
        <begin position="24"/>
        <end position="308"/>
    </location>
</feature>
<comment type="similarity">
    <text evidence="1">Belongs to the histone deacetylase family.</text>
</comment>
<dbReference type="GO" id="GO:0004407">
    <property type="term" value="F:histone deacetylase activity"/>
    <property type="evidence" value="ECO:0007669"/>
    <property type="project" value="TreeGrafter"/>
</dbReference>
<dbReference type="PRINTS" id="PR01270">
    <property type="entry name" value="HDASUPER"/>
</dbReference>
<evidence type="ECO:0000313" key="3">
    <source>
        <dbReference type="EMBL" id="MDA0165465.1"/>
    </source>
</evidence>
<reference evidence="3" key="1">
    <citation type="submission" date="2022-10" db="EMBL/GenBank/DDBJ databases">
        <title>The WGS of Solirubrobacter ginsenosidimutans DSM 21036.</title>
        <authorList>
            <person name="Jiang Z."/>
        </authorList>
    </citation>
    <scope>NUCLEOTIDE SEQUENCE</scope>
    <source>
        <strain evidence="3">DSM 21036</strain>
    </source>
</reference>
<name>A0A9X3S385_9ACTN</name>
<dbReference type="GO" id="GO:0040029">
    <property type="term" value="P:epigenetic regulation of gene expression"/>
    <property type="evidence" value="ECO:0007669"/>
    <property type="project" value="TreeGrafter"/>
</dbReference>
<dbReference type="Pfam" id="PF00850">
    <property type="entry name" value="Hist_deacetyl"/>
    <property type="match status" value="1"/>
</dbReference>
<dbReference type="InterPro" id="IPR037138">
    <property type="entry name" value="His_deacetylse_dom_sf"/>
</dbReference>
<evidence type="ECO:0000259" key="2">
    <source>
        <dbReference type="Pfam" id="PF00850"/>
    </source>
</evidence>
<dbReference type="CDD" id="cd09992">
    <property type="entry name" value="HDAC_classII"/>
    <property type="match status" value="1"/>
</dbReference>